<evidence type="ECO:0000256" key="1">
    <source>
        <dbReference type="ARBA" id="ARBA00022723"/>
    </source>
</evidence>
<proteinExistence type="predicted"/>
<evidence type="ECO:0008006" key="6">
    <source>
        <dbReference type="Google" id="ProtNLM"/>
    </source>
</evidence>
<dbReference type="SFLD" id="SFLDS00032">
    <property type="entry name" value="Radical_SAM_3-amino-3-carboxyp"/>
    <property type="match status" value="1"/>
</dbReference>
<evidence type="ECO:0000256" key="2">
    <source>
        <dbReference type="ARBA" id="ARBA00023004"/>
    </source>
</evidence>
<dbReference type="PANTHER" id="PTHR10762:SF1">
    <property type="entry name" value="2-(3-AMINO-3-CARBOXYPROPYL)HISTIDINE SYNTHASE SUBUNIT 1"/>
    <property type="match status" value="1"/>
</dbReference>
<keyword evidence="1" id="KW-0479">Metal-binding</keyword>
<sequence length="212" mass="24120">MGLSYSIQHRHDIENIKKFYEKNNKKVVFSEKKGLVEYEGHIVGCQYRGLQLIEKNVDAFVIIGNNFHSLGASLTVNKPVILIDVYNDEVKSMEGLKDKILKQRAISIEKLKEAKNVGIIIEIKPGQKFGSPKFLIDKLKEKGKNPIVITMSELTPDKIMNFYNIDAFIELACPRIAIDDFAKYPKPILTFKEALVALNLKTWDEILKIGIV</sequence>
<evidence type="ECO:0000256" key="4">
    <source>
        <dbReference type="ARBA" id="ARBA00043952"/>
    </source>
</evidence>
<name>A0A0F9A0P3_9ZZZZ</name>
<dbReference type="GO" id="GO:0090560">
    <property type="term" value="F:2-(3-amino-3-carboxypropyl)histidine synthase activity"/>
    <property type="evidence" value="ECO:0007669"/>
    <property type="project" value="InterPro"/>
</dbReference>
<comment type="pathway">
    <text evidence="4">Protein modification.</text>
</comment>
<dbReference type="InterPro" id="IPR016435">
    <property type="entry name" value="DPH1/DPH2"/>
</dbReference>
<dbReference type="Gene3D" id="3.40.50.11860">
    <property type="entry name" value="Diphthamide synthesis DPH1/DPH2 domain 3"/>
    <property type="match status" value="1"/>
</dbReference>
<dbReference type="InterPro" id="IPR042265">
    <property type="entry name" value="DPH1/DPH2_3"/>
</dbReference>
<evidence type="ECO:0000313" key="5">
    <source>
        <dbReference type="EMBL" id="KKK65766.1"/>
    </source>
</evidence>
<dbReference type="GO" id="GO:0017183">
    <property type="term" value="P:protein histidyl modification to diphthamide"/>
    <property type="evidence" value="ECO:0007669"/>
    <property type="project" value="InterPro"/>
</dbReference>
<keyword evidence="3" id="KW-0411">Iron-sulfur</keyword>
<organism evidence="5">
    <name type="scientific">marine sediment metagenome</name>
    <dbReference type="NCBI Taxonomy" id="412755"/>
    <lineage>
        <taxon>unclassified sequences</taxon>
        <taxon>metagenomes</taxon>
        <taxon>ecological metagenomes</taxon>
    </lineage>
</organism>
<keyword evidence="2" id="KW-0408">Iron</keyword>
<accession>A0A0F9A0P3</accession>
<comment type="caution">
    <text evidence="5">The sequence shown here is derived from an EMBL/GenBank/DDBJ whole genome shotgun (WGS) entry which is preliminary data.</text>
</comment>
<protein>
    <recommendedName>
        <fullName evidence="6">2-(3-amino-3-carboxypropyl)histidine synthase</fullName>
    </recommendedName>
</protein>
<dbReference type="EMBL" id="LAZR01060394">
    <property type="protein sequence ID" value="KKK65766.1"/>
    <property type="molecule type" value="Genomic_DNA"/>
</dbReference>
<dbReference type="InterPro" id="IPR042264">
    <property type="entry name" value="DPH1/DPH2_2"/>
</dbReference>
<dbReference type="GO" id="GO:0046872">
    <property type="term" value="F:metal ion binding"/>
    <property type="evidence" value="ECO:0007669"/>
    <property type="project" value="UniProtKB-KW"/>
</dbReference>
<feature type="non-terminal residue" evidence="5">
    <location>
        <position position="1"/>
    </location>
</feature>
<dbReference type="PANTHER" id="PTHR10762">
    <property type="entry name" value="DIPHTHAMIDE BIOSYNTHESIS PROTEIN"/>
    <property type="match status" value="1"/>
</dbReference>
<dbReference type="Pfam" id="PF01866">
    <property type="entry name" value="Diphthamide_syn"/>
    <property type="match status" value="1"/>
</dbReference>
<reference evidence="5" key="1">
    <citation type="journal article" date="2015" name="Nature">
        <title>Complex archaea that bridge the gap between prokaryotes and eukaryotes.</title>
        <authorList>
            <person name="Spang A."/>
            <person name="Saw J.H."/>
            <person name="Jorgensen S.L."/>
            <person name="Zaremba-Niedzwiedzka K."/>
            <person name="Martijn J."/>
            <person name="Lind A.E."/>
            <person name="van Eijk R."/>
            <person name="Schleper C."/>
            <person name="Guy L."/>
            <person name="Ettema T.J."/>
        </authorList>
    </citation>
    <scope>NUCLEOTIDE SEQUENCE</scope>
</reference>
<evidence type="ECO:0000256" key="3">
    <source>
        <dbReference type="ARBA" id="ARBA00023014"/>
    </source>
</evidence>
<dbReference type="AlphaFoldDB" id="A0A0F9A0P3"/>
<dbReference type="FunFam" id="3.40.50.11860:FF:000001">
    <property type="entry name" value="2-(3-amino-3-carboxypropyl)histidine synthase subunit 2"/>
    <property type="match status" value="1"/>
</dbReference>
<gene>
    <name evidence="5" type="ORF">LCGC14_2970800</name>
</gene>
<dbReference type="Gene3D" id="3.40.50.11850">
    <property type="entry name" value="Diphthamide synthesis DPH1/DPH2 domain 2"/>
    <property type="match status" value="1"/>
</dbReference>
<dbReference type="GO" id="GO:0051536">
    <property type="term" value="F:iron-sulfur cluster binding"/>
    <property type="evidence" value="ECO:0007669"/>
    <property type="project" value="UniProtKB-KW"/>
</dbReference>
<dbReference type="NCBIfam" id="TIGR00322">
    <property type="entry name" value="diphth2_R"/>
    <property type="match status" value="1"/>
</dbReference>